<protein>
    <recommendedName>
        <fullName evidence="17">DASH complex subunit DUO1</fullName>
    </recommendedName>
    <alternativeName>
        <fullName evidence="18">Outer kinetochore protein DUO1</fullName>
    </alternativeName>
</protein>
<dbReference type="PANTHER" id="PTHR28216:SF1">
    <property type="entry name" value="DASH COMPLEX SUBUNIT DUO1"/>
    <property type="match status" value="1"/>
</dbReference>
<evidence type="ECO:0000256" key="14">
    <source>
        <dbReference type="ARBA" id="ARBA00023242"/>
    </source>
</evidence>
<dbReference type="AlphaFoldDB" id="A0AA38XBX2"/>
<evidence type="ECO:0000256" key="15">
    <source>
        <dbReference type="ARBA" id="ARBA00023306"/>
    </source>
</evidence>
<dbReference type="GO" id="GO:0042729">
    <property type="term" value="C:DASH complex"/>
    <property type="evidence" value="ECO:0007669"/>
    <property type="project" value="InterPro"/>
</dbReference>
<feature type="compositionally biased region" description="Low complexity" evidence="19">
    <location>
        <begin position="200"/>
        <end position="215"/>
    </location>
</feature>
<gene>
    <name evidence="20" type="ORF">H2200_005298</name>
</gene>
<dbReference type="GO" id="GO:0007059">
    <property type="term" value="P:chromosome segregation"/>
    <property type="evidence" value="ECO:0007669"/>
    <property type="project" value="UniProtKB-KW"/>
</dbReference>
<evidence type="ECO:0000256" key="11">
    <source>
        <dbReference type="ARBA" id="ARBA00022838"/>
    </source>
</evidence>
<evidence type="ECO:0000256" key="8">
    <source>
        <dbReference type="ARBA" id="ARBA00022701"/>
    </source>
</evidence>
<evidence type="ECO:0000256" key="18">
    <source>
        <dbReference type="ARBA" id="ARBA00044358"/>
    </source>
</evidence>
<dbReference type="GO" id="GO:0072686">
    <property type="term" value="C:mitotic spindle"/>
    <property type="evidence" value="ECO:0007669"/>
    <property type="project" value="InterPro"/>
</dbReference>
<organism evidence="20 21">
    <name type="scientific">Cladophialophora chaetospira</name>
    <dbReference type="NCBI Taxonomy" id="386627"/>
    <lineage>
        <taxon>Eukaryota</taxon>
        <taxon>Fungi</taxon>
        <taxon>Dikarya</taxon>
        <taxon>Ascomycota</taxon>
        <taxon>Pezizomycotina</taxon>
        <taxon>Eurotiomycetes</taxon>
        <taxon>Chaetothyriomycetidae</taxon>
        <taxon>Chaetothyriales</taxon>
        <taxon>Herpotrichiellaceae</taxon>
        <taxon>Cladophialophora</taxon>
    </lineage>
</organism>
<evidence type="ECO:0000256" key="12">
    <source>
        <dbReference type="ARBA" id="ARBA00023054"/>
    </source>
</evidence>
<evidence type="ECO:0000256" key="16">
    <source>
        <dbReference type="ARBA" id="ARBA00023328"/>
    </source>
</evidence>
<dbReference type="EMBL" id="JAPDRK010000007">
    <property type="protein sequence ID" value="KAJ9610521.1"/>
    <property type="molecule type" value="Genomic_DNA"/>
</dbReference>
<feature type="compositionally biased region" description="Low complexity" evidence="19">
    <location>
        <begin position="168"/>
        <end position="190"/>
    </location>
</feature>
<keyword evidence="21" id="KW-1185">Reference proteome</keyword>
<comment type="subcellular location">
    <subcellularLocation>
        <location evidence="3">Chromosome</location>
        <location evidence="3">Centromere</location>
        <location evidence="3">Kinetochore</location>
    </subcellularLocation>
    <subcellularLocation>
        <location evidence="2">Cytoplasm</location>
        <location evidence="2">Cytoskeleton</location>
        <location evidence="2">Spindle</location>
    </subcellularLocation>
    <subcellularLocation>
        <location evidence="1">Nucleus</location>
    </subcellularLocation>
</comment>
<evidence type="ECO:0000256" key="6">
    <source>
        <dbReference type="ARBA" id="ARBA00022490"/>
    </source>
</evidence>
<evidence type="ECO:0000256" key="19">
    <source>
        <dbReference type="SAM" id="MobiDB-lite"/>
    </source>
</evidence>
<evidence type="ECO:0000256" key="17">
    <source>
        <dbReference type="ARBA" id="ARBA00044152"/>
    </source>
</evidence>
<keyword evidence="16" id="KW-0137">Centromere</keyword>
<evidence type="ECO:0000313" key="21">
    <source>
        <dbReference type="Proteomes" id="UP001172673"/>
    </source>
</evidence>
<keyword evidence="15" id="KW-0131">Cell cycle</keyword>
<evidence type="ECO:0000256" key="3">
    <source>
        <dbReference type="ARBA" id="ARBA00004629"/>
    </source>
</evidence>
<keyword evidence="12" id="KW-0175">Coiled coil</keyword>
<sequence>MSRVNSSHEDELDESLWDSPSRPEATGKQTNSAKSTYQEQQERDQVLRQELQSVRQVNEAIEGVILSLRKAKDNMKTVNNTVSAASTLLNTWTRILSQTEHNQRLILNPSWPGASQDITDIEEEALEKQRVAERREVEEEERKRAAARRAEEDERRKVEVAAKPTKVPARGTARAGSAGRGTGASTPSSSYVQMGGPNASGTKRGSSTARRTTSGIGRGSAGRGARGRG</sequence>
<feature type="region of interest" description="Disordered" evidence="19">
    <location>
        <begin position="131"/>
        <end position="229"/>
    </location>
</feature>
<dbReference type="PANTHER" id="PTHR28216">
    <property type="entry name" value="DASH COMPLEX SUBUNIT DUO1"/>
    <property type="match status" value="1"/>
</dbReference>
<proteinExistence type="inferred from homology"/>
<reference evidence="20" key="1">
    <citation type="submission" date="2022-10" db="EMBL/GenBank/DDBJ databases">
        <title>Culturing micro-colonial fungi from biological soil crusts in the Mojave desert and describing Neophaeococcomyces mojavensis, and introducing the new genera and species Taxawa tesnikishii.</title>
        <authorList>
            <person name="Kurbessoian T."/>
            <person name="Stajich J.E."/>
        </authorList>
    </citation>
    <scope>NUCLEOTIDE SEQUENCE</scope>
    <source>
        <strain evidence="20">TK_41</strain>
    </source>
</reference>
<accession>A0AA38XBX2</accession>
<name>A0AA38XBX2_9EURO</name>
<feature type="region of interest" description="Disordered" evidence="19">
    <location>
        <begin position="1"/>
        <end position="45"/>
    </location>
</feature>
<keyword evidence="7" id="KW-0132">Cell division</keyword>
<comment type="similarity">
    <text evidence="4">Belongs to the DASH complex DUO1 family.</text>
</comment>
<evidence type="ECO:0000256" key="2">
    <source>
        <dbReference type="ARBA" id="ARBA00004186"/>
    </source>
</evidence>
<evidence type="ECO:0000256" key="7">
    <source>
        <dbReference type="ARBA" id="ARBA00022618"/>
    </source>
</evidence>
<evidence type="ECO:0000256" key="4">
    <source>
        <dbReference type="ARBA" id="ARBA00005366"/>
    </source>
</evidence>
<dbReference type="GO" id="GO:0051301">
    <property type="term" value="P:cell division"/>
    <property type="evidence" value="ECO:0007669"/>
    <property type="project" value="UniProtKB-KW"/>
</dbReference>
<evidence type="ECO:0000256" key="1">
    <source>
        <dbReference type="ARBA" id="ARBA00004123"/>
    </source>
</evidence>
<dbReference type="Proteomes" id="UP001172673">
    <property type="component" value="Unassembled WGS sequence"/>
</dbReference>
<dbReference type="Pfam" id="PF08651">
    <property type="entry name" value="DASH_Duo1"/>
    <property type="match status" value="1"/>
</dbReference>
<evidence type="ECO:0000313" key="20">
    <source>
        <dbReference type="EMBL" id="KAJ9610521.1"/>
    </source>
</evidence>
<keyword evidence="13" id="KW-0206">Cytoskeleton</keyword>
<dbReference type="InterPro" id="IPR013960">
    <property type="entry name" value="DASH_Duo1"/>
</dbReference>
<keyword evidence="8" id="KW-0493">Microtubule</keyword>
<keyword evidence="10" id="KW-0159">Chromosome partition</keyword>
<feature type="compositionally biased region" description="Basic and acidic residues" evidence="19">
    <location>
        <begin position="131"/>
        <end position="160"/>
    </location>
</feature>
<evidence type="ECO:0000256" key="10">
    <source>
        <dbReference type="ARBA" id="ARBA00022829"/>
    </source>
</evidence>
<feature type="compositionally biased region" description="Polar residues" evidence="19">
    <location>
        <begin position="27"/>
        <end position="39"/>
    </location>
</feature>
<keyword evidence="14" id="KW-0539">Nucleus</keyword>
<keyword evidence="9" id="KW-0498">Mitosis</keyword>
<keyword evidence="6" id="KW-0963">Cytoplasm</keyword>
<keyword evidence="5" id="KW-0158">Chromosome</keyword>
<dbReference type="GO" id="GO:0005874">
    <property type="term" value="C:microtubule"/>
    <property type="evidence" value="ECO:0007669"/>
    <property type="project" value="UniProtKB-KW"/>
</dbReference>
<feature type="compositionally biased region" description="Gly residues" evidence="19">
    <location>
        <begin position="216"/>
        <end position="229"/>
    </location>
</feature>
<evidence type="ECO:0000256" key="5">
    <source>
        <dbReference type="ARBA" id="ARBA00022454"/>
    </source>
</evidence>
<keyword evidence="11" id="KW-0995">Kinetochore</keyword>
<evidence type="ECO:0000256" key="13">
    <source>
        <dbReference type="ARBA" id="ARBA00023212"/>
    </source>
</evidence>
<dbReference type="GO" id="GO:0000278">
    <property type="term" value="P:mitotic cell cycle"/>
    <property type="evidence" value="ECO:0007669"/>
    <property type="project" value="InterPro"/>
</dbReference>
<comment type="caution">
    <text evidence="20">The sequence shown here is derived from an EMBL/GenBank/DDBJ whole genome shotgun (WGS) entry which is preliminary data.</text>
</comment>
<evidence type="ECO:0000256" key="9">
    <source>
        <dbReference type="ARBA" id="ARBA00022776"/>
    </source>
</evidence>